<gene>
    <name evidence="2" type="ORF">ES711_04940</name>
</gene>
<accession>A0A5C7ALK6</accession>
<reference evidence="2 3" key="1">
    <citation type="submission" date="2019-08" db="EMBL/GenBank/DDBJ databases">
        <title>Genome sequence of Gelidibacter salicanalis IC162T.</title>
        <authorList>
            <person name="Bowman J.P."/>
        </authorList>
    </citation>
    <scope>NUCLEOTIDE SEQUENCE [LARGE SCALE GENOMIC DNA]</scope>
    <source>
        <strain evidence="2 3">IC162</strain>
    </source>
</reference>
<dbReference type="PANTHER" id="PTHR43685:SF13">
    <property type="entry name" value="O ANTIGEN BIOSYNTHESIS RHAMNOSYLTRANSFERASE RFBN"/>
    <property type="match status" value="1"/>
</dbReference>
<dbReference type="GO" id="GO:0016740">
    <property type="term" value="F:transferase activity"/>
    <property type="evidence" value="ECO:0007669"/>
    <property type="project" value="UniProtKB-KW"/>
</dbReference>
<dbReference type="Pfam" id="PF00535">
    <property type="entry name" value="Glycos_transf_2"/>
    <property type="match status" value="1"/>
</dbReference>
<dbReference type="PANTHER" id="PTHR43685">
    <property type="entry name" value="GLYCOSYLTRANSFERASE"/>
    <property type="match status" value="1"/>
</dbReference>
<name>A0A5C7ALK6_9FLAO</name>
<dbReference type="SUPFAM" id="SSF53448">
    <property type="entry name" value="Nucleotide-diphospho-sugar transferases"/>
    <property type="match status" value="1"/>
</dbReference>
<keyword evidence="3" id="KW-1185">Reference proteome</keyword>
<dbReference type="EMBL" id="VORX01000002">
    <property type="protein sequence ID" value="TXE09277.1"/>
    <property type="molecule type" value="Genomic_DNA"/>
</dbReference>
<keyword evidence="2" id="KW-0808">Transferase</keyword>
<dbReference type="CDD" id="cd00761">
    <property type="entry name" value="Glyco_tranf_GTA_type"/>
    <property type="match status" value="1"/>
</dbReference>
<evidence type="ECO:0000313" key="3">
    <source>
        <dbReference type="Proteomes" id="UP000321734"/>
    </source>
</evidence>
<dbReference type="Gene3D" id="3.90.550.10">
    <property type="entry name" value="Spore Coat Polysaccharide Biosynthesis Protein SpsA, Chain A"/>
    <property type="match status" value="1"/>
</dbReference>
<feature type="domain" description="Glycosyltransferase 2-like" evidence="1">
    <location>
        <begin position="5"/>
        <end position="126"/>
    </location>
</feature>
<dbReference type="Proteomes" id="UP000321734">
    <property type="component" value="Unassembled WGS sequence"/>
</dbReference>
<sequence>MITISIVIPVKNGISTIERCLNAIFSQTIIKEAEVIIIDSGSTDGTLEVLKNYDVRLYQIDPNNFNHGATRNFGVSLANGEIIVMTVQDAMASDSKWLESLITPFEDASIAGVCGRQMIAHDNQNNPGAWTETFSDPQFRKVSFSKAELVQMSPVERKNNCGWDNVTAAYRKDMLQQIPFPITNYSEDIHWAWQMYHKGFHLGYAPQASVFHYHHENYIYRYKRHFIEITNHFRVYGLKAYPALKKSDLIPFYRVLKKTKVNKFNWLLYNVRLITANKMAESLFAITYWLNGEKGITKKYYQLTKEVPIGKSNL</sequence>
<comment type="caution">
    <text evidence="2">The sequence shown here is derived from an EMBL/GenBank/DDBJ whole genome shotgun (WGS) entry which is preliminary data.</text>
</comment>
<dbReference type="AlphaFoldDB" id="A0A5C7ALK6"/>
<proteinExistence type="predicted"/>
<evidence type="ECO:0000259" key="1">
    <source>
        <dbReference type="Pfam" id="PF00535"/>
    </source>
</evidence>
<protein>
    <submittedName>
        <fullName evidence="2">Glycosyltransferase family 2 protein</fullName>
    </submittedName>
</protein>
<dbReference type="OrthoDB" id="9810303at2"/>
<evidence type="ECO:0000313" key="2">
    <source>
        <dbReference type="EMBL" id="TXE09277.1"/>
    </source>
</evidence>
<dbReference type="RefSeq" id="WP_146890837.1">
    <property type="nucleotide sequence ID" value="NZ_VORX01000002.1"/>
</dbReference>
<dbReference type="InterPro" id="IPR029044">
    <property type="entry name" value="Nucleotide-diphossugar_trans"/>
</dbReference>
<dbReference type="InterPro" id="IPR001173">
    <property type="entry name" value="Glyco_trans_2-like"/>
</dbReference>
<dbReference type="GO" id="GO:0044010">
    <property type="term" value="P:single-species biofilm formation"/>
    <property type="evidence" value="ECO:0007669"/>
    <property type="project" value="TreeGrafter"/>
</dbReference>
<organism evidence="2 3">
    <name type="scientific">Gelidibacter salicanalis</name>
    <dbReference type="NCBI Taxonomy" id="291193"/>
    <lineage>
        <taxon>Bacteria</taxon>
        <taxon>Pseudomonadati</taxon>
        <taxon>Bacteroidota</taxon>
        <taxon>Flavobacteriia</taxon>
        <taxon>Flavobacteriales</taxon>
        <taxon>Flavobacteriaceae</taxon>
        <taxon>Gelidibacter</taxon>
    </lineage>
</organism>
<dbReference type="InterPro" id="IPR050834">
    <property type="entry name" value="Glycosyltransf_2"/>
</dbReference>